<organism evidence="1">
    <name type="scientific">viral metagenome</name>
    <dbReference type="NCBI Taxonomy" id="1070528"/>
    <lineage>
        <taxon>unclassified sequences</taxon>
        <taxon>metagenomes</taxon>
        <taxon>organismal metagenomes</taxon>
    </lineage>
</organism>
<dbReference type="EMBL" id="MT143360">
    <property type="protein sequence ID" value="QJA95987.1"/>
    <property type="molecule type" value="Genomic_DNA"/>
</dbReference>
<name>A0A6M3LKS9_9ZZZZ</name>
<protein>
    <submittedName>
        <fullName evidence="1">Uncharacterized protein</fullName>
    </submittedName>
</protein>
<evidence type="ECO:0000313" key="1">
    <source>
        <dbReference type="EMBL" id="QJA95987.1"/>
    </source>
</evidence>
<dbReference type="AlphaFoldDB" id="A0A6M3LKS9"/>
<proteinExistence type="predicted"/>
<reference evidence="1" key="1">
    <citation type="submission" date="2020-03" db="EMBL/GenBank/DDBJ databases">
        <title>The deep terrestrial virosphere.</title>
        <authorList>
            <person name="Holmfeldt K."/>
            <person name="Nilsson E."/>
            <person name="Simone D."/>
            <person name="Lopez-Fernandez M."/>
            <person name="Wu X."/>
            <person name="de Brujin I."/>
            <person name="Lundin D."/>
            <person name="Andersson A."/>
            <person name="Bertilsson S."/>
            <person name="Dopson M."/>
        </authorList>
    </citation>
    <scope>NUCLEOTIDE SEQUENCE</scope>
    <source>
        <strain evidence="1">MM415B05025</strain>
    </source>
</reference>
<accession>A0A6M3LKS9</accession>
<sequence>MSIELWAEYSGPHELSLTQYFGGAEKGVCVQLTGLNCDNLHGYVGMTKTEARDVAAVLAVWVGEEA</sequence>
<gene>
    <name evidence="1" type="ORF">MM415B05025_0013</name>
</gene>